<sequence length="528" mass="55693">MATATATRDGAVTPSVTAADHALAAILAVVAGFVSALFSWVPSFWTDEAASISSADRPVAEIGALISSIDAVHAVYYVALHGWRLVVGDDEFGIRALSVGAIVLAAAGTYWLGRLTGGRRLGVAAALVFAILPRVTWAGIEARPFALALAGGVWATVLLVAATRHRRAGWWIGYALVAGFAVATNIYAALLVAGHGLSLLLLRSGRGVLLRWLGAAVGAAVLSSPILLLSVAERGQIAPNPIGFAEWVRNVLVNQWFLGGTPTGVLPERGTPAWQFAAVAAAAIGWLLVLVGAVAALRRRASPAPGTGAPGSWPALAWALPAVVLPTVVLGVYVLAVDPMYNPRYLTFTSFAVALLVGVGLLALRRRWWRVVAAALLVAAVAPVWWSQRTPDAKSGADYRAVGDYLREHAGTGDGVYFAPRSAGETGLIGLSSRRIAVSYPDDFARLTDVTWAVDAEQSDTIDDLSRPLDQVTARLRAEDRLWVVRRIDAPARQRADEDAVLRSAGLTGGRTVYSGSLDEIAEYRRPG</sequence>
<dbReference type="PANTHER" id="PTHR33908:SF3">
    <property type="entry name" value="UNDECAPRENYL PHOSPHATE-ALPHA-4-AMINO-4-DEOXY-L-ARABINOSE ARABINOSYL TRANSFERASE"/>
    <property type="match status" value="1"/>
</dbReference>
<evidence type="ECO:0000256" key="5">
    <source>
        <dbReference type="ARBA" id="ARBA00022692"/>
    </source>
</evidence>
<comment type="subcellular location">
    <subcellularLocation>
        <location evidence="1">Cell membrane</location>
        <topology evidence="1">Multi-pass membrane protein</topology>
    </subcellularLocation>
</comment>
<keyword evidence="7 8" id="KW-0472">Membrane</keyword>
<reference evidence="11" key="1">
    <citation type="journal article" date="2019" name="Int. J. Syst. Evol. Microbiol.">
        <title>The Global Catalogue of Microorganisms (GCM) 10K type strain sequencing project: providing services to taxonomists for standard genome sequencing and annotation.</title>
        <authorList>
            <consortium name="The Broad Institute Genomics Platform"/>
            <consortium name="The Broad Institute Genome Sequencing Center for Infectious Disease"/>
            <person name="Wu L."/>
            <person name="Ma J."/>
        </authorList>
    </citation>
    <scope>NUCLEOTIDE SEQUENCE [LARGE SCALE GENOMIC DNA]</scope>
    <source>
        <strain evidence="11">CGMCC 1.15480</strain>
    </source>
</reference>
<evidence type="ECO:0000256" key="6">
    <source>
        <dbReference type="ARBA" id="ARBA00022989"/>
    </source>
</evidence>
<comment type="caution">
    <text evidence="10">The sequence shown here is derived from an EMBL/GenBank/DDBJ whole genome shotgun (WGS) entry which is preliminary data.</text>
</comment>
<feature type="transmembrane region" description="Helical" evidence="8">
    <location>
        <begin position="121"/>
        <end position="140"/>
    </location>
</feature>
<dbReference type="GO" id="GO:0016757">
    <property type="term" value="F:glycosyltransferase activity"/>
    <property type="evidence" value="ECO:0007669"/>
    <property type="project" value="UniProtKB-KW"/>
</dbReference>
<feature type="transmembrane region" description="Helical" evidence="8">
    <location>
        <begin position="345"/>
        <end position="362"/>
    </location>
</feature>
<feature type="transmembrane region" description="Helical" evidence="8">
    <location>
        <begin position="212"/>
        <end position="232"/>
    </location>
</feature>
<keyword evidence="11" id="KW-1185">Reference proteome</keyword>
<evidence type="ECO:0000259" key="9">
    <source>
        <dbReference type="Pfam" id="PF13231"/>
    </source>
</evidence>
<evidence type="ECO:0000256" key="1">
    <source>
        <dbReference type="ARBA" id="ARBA00004651"/>
    </source>
</evidence>
<evidence type="ECO:0000256" key="2">
    <source>
        <dbReference type="ARBA" id="ARBA00022475"/>
    </source>
</evidence>
<keyword evidence="3 10" id="KW-0328">Glycosyltransferase</keyword>
<keyword evidence="6 8" id="KW-1133">Transmembrane helix</keyword>
<feature type="transmembrane region" description="Helical" evidence="8">
    <location>
        <begin position="92"/>
        <end position="112"/>
    </location>
</feature>
<keyword evidence="4" id="KW-0808">Transferase</keyword>
<feature type="transmembrane region" description="Helical" evidence="8">
    <location>
        <begin position="276"/>
        <end position="296"/>
    </location>
</feature>
<feature type="transmembrane region" description="Helical" evidence="8">
    <location>
        <begin position="170"/>
        <end position="192"/>
    </location>
</feature>
<organism evidence="10 11">
    <name type="scientific">Tersicoccus solisilvae</name>
    <dbReference type="NCBI Taxonomy" id="1882339"/>
    <lineage>
        <taxon>Bacteria</taxon>
        <taxon>Bacillati</taxon>
        <taxon>Actinomycetota</taxon>
        <taxon>Actinomycetes</taxon>
        <taxon>Micrococcales</taxon>
        <taxon>Micrococcaceae</taxon>
        <taxon>Tersicoccus</taxon>
    </lineage>
</organism>
<evidence type="ECO:0000313" key="10">
    <source>
        <dbReference type="EMBL" id="GGC88172.1"/>
    </source>
</evidence>
<dbReference type="InterPro" id="IPR038731">
    <property type="entry name" value="RgtA/B/C-like"/>
</dbReference>
<proteinExistence type="predicted"/>
<evidence type="ECO:0000256" key="4">
    <source>
        <dbReference type="ARBA" id="ARBA00022679"/>
    </source>
</evidence>
<dbReference type="Pfam" id="PF13231">
    <property type="entry name" value="PMT_2"/>
    <property type="match status" value="1"/>
</dbReference>
<dbReference type="InterPro" id="IPR050297">
    <property type="entry name" value="LipidA_mod_glycosyltrf_83"/>
</dbReference>
<feature type="domain" description="Glycosyltransferase RgtA/B/C/D-like" evidence="9">
    <location>
        <begin position="85"/>
        <end position="225"/>
    </location>
</feature>
<dbReference type="PANTHER" id="PTHR33908">
    <property type="entry name" value="MANNOSYLTRANSFERASE YKCB-RELATED"/>
    <property type="match status" value="1"/>
</dbReference>
<protein>
    <submittedName>
        <fullName evidence="10">Mannosyltransferase</fullName>
    </submittedName>
</protein>
<feature type="transmembrane region" description="Helical" evidence="8">
    <location>
        <begin position="146"/>
        <end position="163"/>
    </location>
</feature>
<evidence type="ECO:0000256" key="3">
    <source>
        <dbReference type="ARBA" id="ARBA00022676"/>
    </source>
</evidence>
<keyword evidence="2" id="KW-1003">Cell membrane</keyword>
<dbReference type="RefSeq" id="WP_188667612.1">
    <property type="nucleotide sequence ID" value="NZ_BMJI01000006.1"/>
</dbReference>
<evidence type="ECO:0000256" key="8">
    <source>
        <dbReference type="SAM" id="Phobius"/>
    </source>
</evidence>
<evidence type="ECO:0000256" key="7">
    <source>
        <dbReference type="ARBA" id="ARBA00023136"/>
    </source>
</evidence>
<feature type="transmembrane region" description="Helical" evidence="8">
    <location>
        <begin position="22"/>
        <end position="41"/>
    </location>
</feature>
<gene>
    <name evidence="10" type="ORF">GCM10011512_13890</name>
</gene>
<name>A0ABQ1NZR0_9MICC</name>
<feature type="transmembrane region" description="Helical" evidence="8">
    <location>
        <begin position="368"/>
        <end position="386"/>
    </location>
</feature>
<keyword evidence="5 8" id="KW-0812">Transmembrane</keyword>
<feature type="transmembrane region" description="Helical" evidence="8">
    <location>
        <begin position="316"/>
        <end position="336"/>
    </location>
</feature>
<dbReference type="Proteomes" id="UP000597761">
    <property type="component" value="Unassembled WGS sequence"/>
</dbReference>
<accession>A0ABQ1NZR0</accession>
<evidence type="ECO:0000313" key="11">
    <source>
        <dbReference type="Proteomes" id="UP000597761"/>
    </source>
</evidence>
<dbReference type="EMBL" id="BMJI01000006">
    <property type="protein sequence ID" value="GGC88172.1"/>
    <property type="molecule type" value="Genomic_DNA"/>
</dbReference>